<proteinExistence type="predicted"/>
<dbReference type="AlphaFoldDB" id="A0A0P9DBV5"/>
<evidence type="ECO:0000313" key="3">
    <source>
        <dbReference type="Proteomes" id="UP000050509"/>
    </source>
</evidence>
<comment type="caution">
    <text evidence="2">The sequence shown here is derived from an EMBL/GenBank/DDBJ whole genome shotgun (WGS) entry which is preliminary data.</text>
</comment>
<feature type="transmembrane region" description="Helical" evidence="1">
    <location>
        <begin position="193"/>
        <end position="212"/>
    </location>
</feature>
<dbReference type="Proteomes" id="UP000050509">
    <property type="component" value="Unassembled WGS sequence"/>
</dbReference>
<accession>A0A0P9DBV5</accession>
<evidence type="ECO:0000256" key="1">
    <source>
        <dbReference type="SAM" id="Phobius"/>
    </source>
</evidence>
<keyword evidence="1" id="KW-1133">Transmembrane helix</keyword>
<organism evidence="2 3">
    <name type="scientific">Kouleothrix aurantiaca</name>
    <dbReference type="NCBI Taxonomy" id="186479"/>
    <lineage>
        <taxon>Bacteria</taxon>
        <taxon>Bacillati</taxon>
        <taxon>Chloroflexota</taxon>
        <taxon>Chloroflexia</taxon>
        <taxon>Chloroflexales</taxon>
        <taxon>Roseiflexineae</taxon>
        <taxon>Roseiflexaceae</taxon>
        <taxon>Kouleothrix</taxon>
    </lineage>
</organism>
<feature type="transmembrane region" description="Helical" evidence="1">
    <location>
        <begin position="20"/>
        <end position="44"/>
    </location>
</feature>
<feature type="transmembrane region" description="Helical" evidence="1">
    <location>
        <begin position="94"/>
        <end position="114"/>
    </location>
</feature>
<evidence type="ECO:0000313" key="2">
    <source>
        <dbReference type="EMBL" id="KPV50008.1"/>
    </source>
</evidence>
<name>A0A0P9DBV5_9CHLR</name>
<reference evidence="2 3" key="1">
    <citation type="submission" date="2015-09" db="EMBL/GenBank/DDBJ databases">
        <title>Draft genome sequence of Kouleothrix aurantiaca JCM 19913.</title>
        <authorList>
            <person name="Hemp J."/>
        </authorList>
    </citation>
    <scope>NUCLEOTIDE SEQUENCE [LARGE SCALE GENOMIC DNA]</scope>
    <source>
        <strain evidence="2 3">COM-B</strain>
    </source>
</reference>
<feature type="transmembrane region" description="Helical" evidence="1">
    <location>
        <begin position="166"/>
        <end position="187"/>
    </location>
</feature>
<keyword evidence="1" id="KW-0472">Membrane</keyword>
<keyword evidence="1" id="KW-0812">Transmembrane</keyword>
<feature type="transmembrane region" description="Helical" evidence="1">
    <location>
        <begin position="126"/>
        <end position="154"/>
    </location>
</feature>
<gene>
    <name evidence="2" type="ORF">SE17_29440</name>
</gene>
<sequence>MNIFRTFWRAVRELFDEMFILFITNLLWGLINLPLIFCVVLVVLSASPVMLVVALVVALIPFGPSNAGLFTIAQRVTEGRTSSWRDFIAGMRSYARLSWKIYGLWVVGLGLILFNLQFYNMNGSQIAALLSVLFLYLLLVWCALLIYLGPLMLLQEDKRVRTIARNAALMVFGRPVFTLGTLVLMIIIAVTSIWIPILAFAISFAFLGLWGFRATLTLVSEAEARQERLAAGNAPAAKGRGGQVRPRE</sequence>
<dbReference type="EMBL" id="LJCR01001630">
    <property type="protein sequence ID" value="KPV50008.1"/>
    <property type="molecule type" value="Genomic_DNA"/>
</dbReference>
<protein>
    <recommendedName>
        <fullName evidence="4">DUF624 domain-containing protein</fullName>
    </recommendedName>
</protein>
<keyword evidence="3" id="KW-1185">Reference proteome</keyword>
<evidence type="ECO:0008006" key="4">
    <source>
        <dbReference type="Google" id="ProtNLM"/>
    </source>
</evidence>
<feature type="transmembrane region" description="Helical" evidence="1">
    <location>
        <begin position="50"/>
        <end position="73"/>
    </location>
</feature>